<keyword evidence="1" id="KW-0472">Membrane</keyword>
<dbReference type="Pfam" id="PF14018">
    <property type="entry name" value="DUF4234"/>
    <property type="match status" value="1"/>
</dbReference>
<keyword evidence="4" id="KW-1185">Reference proteome</keyword>
<feature type="domain" description="DUF4234" evidence="2">
    <location>
        <begin position="4"/>
        <end position="73"/>
    </location>
</feature>
<keyword evidence="1" id="KW-1133">Transmembrane helix</keyword>
<comment type="caution">
    <text evidence="3">The sequence shown here is derived from an EMBL/GenBank/DDBJ whole genome shotgun (WGS) entry which is preliminary data.</text>
</comment>
<evidence type="ECO:0000313" key="4">
    <source>
        <dbReference type="Proteomes" id="UP000233425"/>
    </source>
</evidence>
<organism evidence="3 4">
    <name type="scientific">Ruminococcus bromii</name>
    <dbReference type="NCBI Taxonomy" id="40518"/>
    <lineage>
        <taxon>Bacteria</taxon>
        <taxon>Bacillati</taxon>
        <taxon>Bacillota</taxon>
        <taxon>Clostridia</taxon>
        <taxon>Eubacteriales</taxon>
        <taxon>Oscillospiraceae</taxon>
        <taxon>Ruminococcus</taxon>
    </lineage>
</organism>
<accession>A0A2N0V0D3</accession>
<reference evidence="3" key="1">
    <citation type="journal article" date="2018" name="Environ. Microbiol.">
        <title>Sporulation capability and amylosome conservation among diverse human colonic and rumen isolates of the keystone starch-degrader Ruminococcus bromii.</title>
        <authorList>
            <person name="Mukhopadhya I."/>
            <person name="Morais S."/>
            <person name="Laverde-Gomez J."/>
            <person name="Sheridan P.O."/>
            <person name="Walker A.W."/>
            <person name="Kelly W."/>
            <person name="Klieve A.V."/>
            <person name="Ouwerkerk D."/>
            <person name="Duncan S.H."/>
            <person name="Louis P."/>
            <person name="Koropatkin N."/>
            <person name="Cockburn D."/>
            <person name="Kibler R."/>
            <person name="Cooper P.J."/>
            <person name="Sandoval C."/>
            <person name="Crost E."/>
            <person name="Juge N."/>
            <person name="Bayer E.A."/>
            <person name="Flint H.J."/>
        </authorList>
    </citation>
    <scope>NUCLEOTIDE SEQUENCE [LARGE SCALE GENOMIC DNA]</scope>
    <source>
        <strain evidence="3">ATCC 27255</strain>
    </source>
</reference>
<name>A0A2N0V0D3_9FIRM</name>
<dbReference type="InterPro" id="IPR025328">
    <property type="entry name" value="DUF4234"/>
</dbReference>
<dbReference type="EMBL" id="NNSR01000016">
    <property type="protein sequence ID" value="PKD32665.1"/>
    <property type="molecule type" value="Genomic_DNA"/>
</dbReference>
<evidence type="ECO:0000313" key="3">
    <source>
        <dbReference type="EMBL" id="PKD32665.1"/>
    </source>
</evidence>
<dbReference type="Proteomes" id="UP000233425">
    <property type="component" value="Unassembled WGS sequence"/>
</dbReference>
<keyword evidence="1" id="KW-0812">Transmembrane</keyword>
<evidence type="ECO:0000256" key="1">
    <source>
        <dbReference type="SAM" id="Phobius"/>
    </source>
</evidence>
<evidence type="ECO:0000259" key="2">
    <source>
        <dbReference type="Pfam" id="PF14018"/>
    </source>
</evidence>
<feature type="transmembrane region" description="Helical" evidence="1">
    <location>
        <begin position="46"/>
        <end position="65"/>
    </location>
</feature>
<dbReference type="RefSeq" id="WP_101028296.1">
    <property type="nucleotide sequence ID" value="NZ_CABMMZ010000016.1"/>
</dbReference>
<dbReference type="AlphaFoldDB" id="A0A2N0V0D3"/>
<gene>
    <name evidence="3" type="ORF">RBATCC27255_00138</name>
</gene>
<proteinExistence type="predicted"/>
<sequence length="117" mass="12982">MKQRSVGIAILLSIITCGIYGIYWLIMLNDETNYVSGHQQDGTSGGVVFLLTLVTCGIYGYYWCYKQGEKLNEAKMQRGIMVDSSASVLYLILSIVGLSIVSYALMQSELNKMLPPQ</sequence>
<feature type="transmembrane region" description="Helical" evidence="1">
    <location>
        <begin position="86"/>
        <end position="106"/>
    </location>
</feature>
<dbReference type="GeneID" id="93768904"/>
<protein>
    <recommendedName>
        <fullName evidence="2">DUF4234 domain-containing protein</fullName>
    </recommendedName>
</protein>
<feature type="transmembrane region" description="Helical" evidence="1">
    <location>
        <begin position="7"/>
        <end position="26"/>
    </location>
</feature>